<feature type="binding site" evidence="9">
    <location>
        <position position="367"/>
    </location>
    <ligand>
        <name>K(+)</name>
        <dbReference type="ChEBI" id="CHEBI:29103"/>
    </ligand>
</feature>
<accession>A0A0D2BFR1</accession>
<comment type="catalytic activity">
    <reaction evidence="9">
        <text>D-ribose + ATP = D-ribose 5-phosphate + ADP + H(+)</text>
        <dbReference type="Rhea" id="RHEA:13697"/>
        <dbReference type="ChEBI" id="CHEBI:15378"/>
        <dbReference type="ChEBI" id="CHEBI:30616"/>
        <dbReference type="ChEBI" id="CHEBI:47013"/>
        <dbReference type="ChEBI" id="CHEBI:78346"/>
        <dbReference type="ChEBI" id="CHEBI:456216"/>
        <dbReference type="EC" id="2.7.1.15"/>
    </reaction>
</comment>
<keyword evidence="12" id="KW-1185">Reference proteome</keyword>
<keyword evidence="9" id="KW-0539">Nucleus</keyword>
<evidence type="ECO:0000256" key="9">
    <source>
        <dbReference type="HAMAP-Rule" id="MF_03215"/>
    </source>
</evidence>
<keyword evidence="1 9" id="KW-0808">Transferase</keyword>
<dbReference type="InterPro" id="IPR029056">
    <property type="entry name" value="Ribokinase-like"/>
</dbReference>
<dbReference type="OrthoDB" id="415590at2759"/>
<feature type="binding site" evidence="9">
    <location>
        <begin position="42"/>
        <end position="46"/>
    </location>
    <ligand>
        <name>substrate</name>
    </ligand>
</feature>
<evidence type="ECO:0000256" key="3">
    <source>
        <dbReference type="ARBA" id="ARBA00022741"/>
    </source>
</evidence>
<keyword evidence="6 9" id="KW-0460">Magnesium</keyword>
<dbReference type="EC" id="2.7.1.15" evidence="9"/>
<dbReference type="PRINTS" id="PR00990">
    <property type="entry name" value="RIBOKINASE"/>
</dbReference>
<dbReference type="InterPro" id="IPR011611">
    <property type="entry name" value="PfkB_dom"/>
</dbReference>
<comment type="subunit">
    <text evidence="9">Homodimer.</text>
</comment>
<dbReference type="CDD" id="cd01174">
    <property type="entry name" value="ribokinase"/>
    <property type="match status" value="1"/>
</dbReference>
<evidence type="ECO:0000313" key="11">
    <source>
        <dbReference type="EMBL" id="KIW17848.1"/>
    </source>
</evidence>
<feature type="binding site" evidence="9">
    <location>
        <position position="314"/>
    </location>
    <ligand>
        <name>K(+)</name>
        <dbReference type="ChEBI" id="CHEBI:29103"/>
    </ligand>
</feature>
<sequence>MESKPTIVVIGSLNVDFVTLTARVPGPGETLRGEALTVSAGGKGANQAVACGRAAFTSREEQTVAVSMIGAVGARDPYYESLLKPLLESSGVRTQGIDEIEGVGTGTATIIVEGGTGGGENRIIIVPGANGNVDDATKVLATMTEMVPRAPDVVVMQGEIPFTVVMELLKKFNSGESGPQNICVVFNPAPMPEDGIPLGALRNLAVLVVNETECLLLCRHLEQLGLDMASEALRTKEGEEKEEEEELLTEPFLTATAHRLHDLVGISVVVVTLGSRGVFYSARKNGSSHGEGQEKRIHSAMIPAAKVDHVVDTTAAGDTFVGYLASALATHLHSSTSESRAGIDDFDLANAVHRANQAAAKCVRRRGAAESIPYGYE</sequence>
<dbReference type="Pfam" id="PF00294">
    <property type="entry name" value="PfkB"/>
    <property type="match status" value="1"/>
</dbReference>
<evidence type="ECO:0000256" key="2">
    <source>
        <dbReference type="ARBA" id="ARBA00022723"/>
    </source>
</evidence>
<keyword evidence="9" id="KW-0963">Cytoplasm</keyword>
<evidence type="ECO:0000256" key="5">
    <source>
        <dbReference type="ARBA" id="ARBA00022840"/>
    </source>
</evidence>
<keyword evidence="4 9" id="KW-0418">Kinase</keyword>
<comment type="function">
    <text evidence="9">Catalyzes the phosphorylation of ribose at O-5 in a reaction requiring ATP and magnesium. The resulting D-ribose-5-phosphate can then be used either for sythesis of nucleotides, histidine, and tryptophan, or as a component of the pentose phosphate pathway.</text>
</comment>
<dbReference type="GO" id="GO:0005634">
    <property type="term" value="C:nucleus"/>
    <property type="evidence" value="ECO:0007669"/>
    <property type="project" value="UniProtKB-SubCell"/>
</dbReference>
<dbReference type="VEuPathDB" id="FungiDB:PV08_05043"/>
<dbReference type="STRING" id="91928.A0A0D2BFR1"/>
<dbReference type="GO" id="GO:0046872">
    <property type="term" value="F:metal ion binding"/>
    <property type="evidence" value="ECO:0007669"/>
    <property type="project" value="UniProtKB-KW"/>
</dbReference>
<feature type="binding site" evidence="9">
    <location>
        <position position="210"/>
    </location>
    <ligand>
        <name>ATP</name>
        <dbReference type="ChEBI" id="CHEBI:30616"/>
    </ligand>
</feature>
<dbReference type="SUPFAM" id="SSF53613">
    <property type="entry name" value="Ribokinase-like"/>
    <property type="match status" value="1"/>
</dbReference>
<comment type="caution">
    <text evidence="9">Lacks conserved residue(s) required for the propagation of feature annotation.</text>
</comment>
<dbReference type="PANTHER" id="PTHR10584">
    <property type="entry name" value="SUGAR KINASE"/>
    <property type="match status" value="1"/>
</dbReference>
<feature type="binding site" evidence="9">
    <location>
        <begin position="14"/>
        <end position="16"/>
    </location>
    <ligand>
        <name>substrate</name>
    </ligand>
</feature>
<feature type="binding site" evidence="9">
    <location>
        <position position="356"/>
    </location>
    <ligand>
        <name>ATP</name>
        <dbReference type="ChEBI" id="CHEBI:30616"/>
    </ligand>
</feature>
<evidence type="ECO:0000256" key="8">
    <source>
        <dbReference type="ARBA" id="ARBA00023277"/>
    </source>
</evidence>
<dbReference type="InterPro" id="IPR002139">
    <property type="entry name" value="Ribo/fructo_kinase"/>
</dbReference>
<comment type="pathway">
    <text evidence="9">Carbohydrate metabolism; D-ribose degradation; D-ribose 5-phosphate from beta-D-ribopyranose: step 2/2.</text>
</comment>
<comment type="cofactor">
    <cofactor evidence="9">
        <name>Mg(2+)</name>
        <dbReference type="ChEBI" id="CHEBI:18420"/>
    </cofactor>
    <text evidence="9">Requires a divalent cation, most likely magnesium in vivo, as an electrophilic catalyst to aid phosphoryl group transfer. It is the chelate of the metal and the nucleotide that is the actual substrate.</text>
</comment>
<dbReference type="EMBL" id="KN847494">
    <property type="protein sequence ID" value="KIW17848.1"/>
    <property type="molecule type" value="Genomic_DNA"/>
</dbReference>
<feature type="binding site" evidence="9">
    <location>
        <position position="362"/>
    </location>
    <ligand>
        <name>K(+)</name>
        <dbReference type="ChEBI" id="CHEBI:29103"/>
    </ligand>
</feature>
<dbReference type="InterPro" id="IPR011877">
    <property type="entry name" value="Ribokinase"/>
</dbReference>
<dbReference type="GO" id="GO:0019303">
    <property type="term" value="P:D-ribose catabolic process"/>
    <property type="evidence" value="ECO:0007669"/>
    <property type="project" value="UniProtKB-UniRule"/>
</dbReference>
<comment type="similarity">
    <text evidence="9">Belongs to the carbohydrate kinase PfkB family. Ribokinase subfamily.</text>
</comment>
<evidence type="ECO:0000256" key="4">
    <source>
        <dbReference type="ARBA" id="ARBA00022777"/>
    </source>
</evidence>
<evidence type="ECO:0000259" key="10">
    <source>
        <dbReference type="Pfam" id="PF00294"/>
    </source>
</evidence>
<name>A0A0D2BFR1_9EURO</name>
<feature type="active site" description="Proton acceptor" evidence="9">
    <location>
        <position position="318"/>
    </location>
</feature>
<gene>
    <name evidence="11" type="ORF">PV08_05043</name>
</gene>
<dbReference type="GeneID" id="27332126"/>
<dbReference type="GO" id="GO:0005737">
    <property type="term" value="C:cytoplasm"/>
    <property type="evidence" value="ECO:0007669"/>
    <property type="project" value="UniProtKB-SubCell"/>
</dbReference>
<organism evidence="11 12">
    <name type="scientific">Exophiala spinifera</name>
    <dbReference type="NCBI Taxonomy" id="91928"/>
    <lineage>
        <taxon>Eukaryota</taxon>
        <taxon>Fungi</taxon>
        <taxon>Dikarya</taxon>
        <taxon>Ascomycota</taxon>
        <taxon>Pezizomycotina</taxon>
        <taxon>Eurotiomycetes</taxon>
        <taxon>Chaetothyriomycetidae</taxon>
        <taxon>Chaetothyriales</taxon>
        <taxon>Herpotrichiellaceae</taxon>
        <taxon>Exophiala</taxon>
    </lineage>
</organism>
<evidence type="ECO:0000256" key="6">
    <source>
        <dbReference type="ARBA" id="ARBA00022842"/>
    </source>
</evidence>
<evidence type="ECO:0000256" key="1">
    <source>
        <dbReference type="ARBA" id="ARBA00022679"/>
    </source>
</evidence>
<feature type="binding site" evidence="9">
    <location>
        <position position="159"/>
    </location>
    <ligand>
        <name>substrate</name>
    </ligand>
</feature>
<feature type="binding site" evidence="9">
    <location>
        <position position="312"/>
    </location>
    <ligand>
        <name>K(+)</name>
        <dbReference type="ChEBI" id="CHEBI:29103"/>
    </ligand>
</feature>
<proteinExistence type="inferred from homology"/>
<feature type="domain" description="Carbohydrate kinase PfkB" evidence="10">
    <location>
        <begin position="6"/>
        <end position="373"/>
    </location>
</feature>
<keyword evidence="7 9" id="KW-0630">Potassium</keyword>
<dbReference type="HOGENOM" id="CLU_027634_2_0_1"/>
<evidence type="ECO:0000313" key="12">
    <source>
        <dbReference type="Proteomes" id="UP000053328"/>
    </source>
</evidence>
<feature type="binding site" evidence="9">
    <location>
        <begin position="272"/>
        <end position="277"/>
    </location>
    <ligand>
        <name>ATP</name>
        <dbReference type="ChEBI" id="CHEBI:30616"/>
    </ligand>
</feature>
<comment type="subcellular location">
    <subcellularLocation>
        <location evidence="9">Cytoplasm</location>
    </subcellularLocation>
    <subcellularLocation>
        <location evidence="9">Nucleus</location>
    </subcellularLocation>
</comment>
<keyword evidence="2 9" id="KW-0479">Metal-binding</keyword>
<dbReference type="RefSeq" id="XP_016238064.1">
    <property type="nucleotide sequence ID" value="XM_016379387.1"/>
</dbReference>
<dbReference type="PANTHER" id="PTHR10584:SF166">
    <property type="entry name" value="RIBOKINASE"/>
    <property type="match status" value="1"/>
</dbReference>
<dbReference type="GO" id="GO:0005524">
    <property type="term" value="F:ATP binding"/>
    <property type="evidence" value="ECO:0007669"/>
    <property type="project" value="UniProtKB-UniRule"/>
</dbReference>
<dbReference type="GO" id="GO:0004747">
    <property type="term" value="F:ribokinase activity"/>
    <property type="evidence" value="ECO:0007669"/>
    <property type="project" value="UniProtKB-UniRule"/>
</dbReference>
<feature type="binding site" evidence="9">
    <location>
        <position position="371"/>
    </location>
    <ligand>
        <name>K(+)</name>
        <dbReference type="ChEBI" id="CHEBI:29103"/>
    </ligand>
</feature>
<feature type="binding site" evidence="9">
    <location>
        <position position="365"/>
    </location>
    <ligand>
        <name>K(+)</name>
        <dbReference type="ChEBI" id="CHEBI:29103"/>
    </ligand>
</feature>
<dbReference type="AlphaFoldDB" id="A0A0D2BFR1"/>
<dbReference type="Proteomes" id="UP000053328">
    <property type="component" value="Unassembled WGS sequence"/>
</dbReference>
<dbReference type="Gene3D" id="3.40.1190.20">
    <property type="match status" value="1"/>
</dbReference>
<feature type="binding site" evidence="9">
    <location>
        <position position="318"/>
    </location>
    <ligand>
        <name>substrate</name>
    </ligand>
</feature>
<reference evidence="11 12" key="1">
    <citation type="submission" date="2015-01" db="EMBL/GenBank/DDBJ databases">
        <title>The Genome Sequence of Exophiala spinifera CBS89968.</title>
        <authorList>
            <consortium name="The Broad Institute Genomics Platform"/>
            <person name="Cuomo C."/>
            <person name="de Hoog S."/>
            <person name="Gorbushina A."/>
            <person name="Stielow B."/>
            <person name="Teixiera M."/>
            <person name="Abouelleil A."/>
            <person name="Chapman S.B."/>
            <person name="Priest M."/>
            <person name="Young S.K."/>
            <person name="Wortman J."/>
            <person name="Nusbaum C."/>
            <person name="Birren B."/>
        </authorList>
    </citation>
    <scope>NUCLEOTIDE SEQUENCE [LARGE SCALE GENOMIC DNA]</scope>
    <source>
        <strain evidence="11 12">CBS 89968</strain>
    </source>
</reference>
<keyword evidence="3 9" id="KW-0547">Nucleotide-binding</keyword>
<keyword evidence="5 9" id="KW-0067">ATP-binding</keyword>
<comment type="activity regulation">
    <text evidence="9">Activated by a monovalent cation that binds near, but not in, the active site. The most likely occupant of the site in vivo is potassium. Ion binding induces a conformational change that may alter substrate affinity.</text>
</comment>
<evidence type="ECO:0000256" key="7">
    <source>
        <dbReference type="ARBA" id="ARBA00022958"/>
    </source>
</evidence>
<dbReference type="HAMAP" id="MF_01987">
    <property type="entry name" value="Ribokinase"/>
    <property type="match status" value="1"/>
</dbReference>
<protein>
    <recommendedName>
        <fullName evidence="9">Ribokinase</fullName>
        <shortName evidence="9">RK</shortName>
        <ecNumber evidence="9">2.7.1.15</ecNumber>
    </recommendedName>
</protein>
<keyword evidence="8 9" id="KW-0119">Carbohydrate metabolism</keyword>
<dbReference type="UniPathway" id="UPA00916">
    <property type="reaction ID" value="UER00889"/>
</dbReference>
<feature type="binding site" evidence="9">
    <location>
        <begin position="317"/>
        <end position="318"/>
    </location>
    <ligand>
        <name>ATP</name>
        <dbReference type="ChEBI" id="CHEBI:30616"/>
    </ligand>
</feature>